<dbReference type="InterPro" id="IPR002109">
    <property type="entry name" value="Glutaredoxin"/>
</dbReference>
<dbReference type="PANTHER" id="PTHR46361">
    <property type="entry name" value="ELECTRON CARRIER/ PROTEIN DISULFIDE OXIDOREDUCTASE"/>
    <property type="match status" value="1"/>
</dbReference>
<dbReference type="Gene3D" id="1.10.10.10">
    <property type="entry name" value="Winged helix-like DNA-binding domain superfamily/Winged helix DNA-binding domain"/>
    <property type="match status" value="1"/>
</dbReference>
<feature type="compositionally biased region" description="Basic and acidic residues" evidence="1">
    <location>
        <begin position="106"/>
        <end position="123"/>
    </location>
</feature>
<evidence type="ECO:0000259" key="2">
    <source>
        <dbReference type="PROSITE" id="PS50186"/>
    </source>
</evidence>
<dbReference type="Pfam" id="PF04784">
    <property type="entry name" value="DUF547"/>
    <property type="match status" value="1"/>
</dbReference>
<organism evidence="3">
    <name type="scientific">Sesamum calycinum</name>
    <dbReference type="NCBI Taxonomy" id="2727403"/>
    <lineage>
        <taxon>Eukaryota</taxon>
        <taxon>Viridiplantae</taxon>
        <taxon>Streptophyta</taxon>
        <taxon>Embryophyta</taxon>
        <taxon>Tracheophyta</taxon>
        <taxon>Spermatophyta</taxon>
        <taxon>Magnoliopsida</taxon>
        <taxon>eudicotyledons</taxon>
        <taxon>Gunneridae</taxon>
        <taxon>Pentapetalae</taxon>
        <taxon>asterids</taxon>
        <taxon>lamiids</taxon>
        <taxon>Lamiales</taxon>
        <taxon>Pedaliaceae</taxon>
        <taxon>Sesamum</taxon>
    </lineage>
</organism>
<dbReference type="InterPro" id="IPR006869">
    <property type="entry name" value="DUF547"/>
</dbReference>
<dbReference type="SUPFAM" id="SSF46785">
    <property type="entry name" value="Winged helix' DNA-binding domain"/>
    <property type="match status" value="1"/>
</dbReference>
<dbReference type="PROSITE" id="PS50186">
    <property type="entry name" value="DEP"/>
    <property type="match status" value="1"/>
</dbReference>
<feature type="region of interest" description="Disordered" evidence="1">
    <location>
        <begin position="210"/>
        <end position="256"/>
    </location>
</feature>
<evidence type="ECO:0000256" key="1">
    <source>
        <dbReference type="SAM" id="MobiDB-lite"/>
    </source>
</evidence>
<dbReference type="EMBL" id="JACGWM010000006">
    <property type="protein sequence ID" value="KAL0368796.1"/>
    <property type="molecule type" value="Genomic_DNA"/>
</dbReference>
<dbReference type="InterPro" id="IPR036249">
    <property type="entry name" value="Thioredoxin-like_sf"/>
</dbReference>
<dbReference type="Gene3D" id="3.40.30.10">
    <property type="entry name" value="Glutaredoxin"/>
    <property type="match status" value="1"/>
</dbReference>
<reference evidence="3" key="1">
    <citation type="submission" date="2020-06" db="EMBL/GenBank/DDBJ databases">
        <authorList>
            <person name="Li T."/>
            <person name="Hu X."/>
            <person name="Zhang T."/>
            <person name="Song X."/>
            <person name="Zhang H."/>
            <person name="Dai N."/>
            <person name="Sheng W."/>
            <person name="Hou X."/>
            <person name="Wei L."/>
        </authorList>
    </citation>
    <scope>NUCLEOTIDE SEQUENCE</scope>
    <source>
        <strain evidence="3">KEN8</strain>
        <tissue evidence="3">Leaf</tissue>
    </source>
</reference>
<dbReference type="AlphaFoldDB" id="A0AAW2QLJ1"/>
<comment type="caution">
    <text evidence="3">The sequence shown here is derived from an EMBL/GenBank/DDBJ whole genome shotgun (WGS) entry which is preliminary data.</text>
</comment>
<protein>
    <recommendedName>
        <fullName evidence="2">DEP domain-containing protein</fullName>
    </recommendedName>
</protein>
<proteinExistence type="predicted"/>
<reference evidence="3" key="2">
    <citation type="journal article" date="2024" name="Plant">
        <title>Genomic evolution and insights into agronomic trait innovations of Sesamum species.</title>
        <authorList>
            <person name="Miao H."/>
            <person name="Wang L."/>
            <person name="Qu L."/>
            <person name="Liu H."/>
            <person name="Sun Y."/>
            <person name="Le M."/>
            <person name="Wang Q."/>
            <person name="Wei S."/>
            <person name="Zheng Y."/>
            <person name="Lin W."/>
            <person name="Duan Y."/>
            <person name="Cao H."/>
            <person name="Xiong S."/>
            <person name="Wang X."/>
            <person name="Wei L."/>
            <person name="Li C."/>
            <person name="Ma Q."/>
            <person name="Ju M."/>
            <person name="Zhao R."/>
            <person name="Li G."/>
            <person name="Mu C."/>
            <person name="Tian Q."/>
            <person name="Mei H."/>
            <person name="Zhang T."/>
            <person name="Gao T."/>
            <person name="Zhang H."/>
        </authorList>
    </citation>
    <scope>NUCLEOTIDE SEQUENCE</scope>
    <source>
        <strain evidence="3">KEN8</strain>
    </source>
</reference>
<dbReference type="SUPFAM" id="SSF52833">
    <property type="entry name" value="Thioredoxin-like"/>
    <property type="match status" value="1"/>
</dbReference>
<dbReference type="InterPro" id="IPR000591">
    <property type="entry name" value="DEP_dom"/>
</dbReference>
<dbReference type="InterPro" id="IPR014025">
    <property type="entry name" value="Glutaredoxin_subgr"/>
</dbReference>
<name>A0AAW2QLJ1_9LAMI</name>
<dbReference type="PANTHER" id="PTHR46361:SF3">
    <property type="entry name" value="ELECTRON CARRIER_ PROTEIN DISULFIDE OXIDOREDUCTASE"/>
    <property type="match status" value="1"/>
</dbReference>
<gene>
    <name evidence="3" type="ORF">Scaly_1098500</name>
</gene>
<dbReference type="InterPro" id="IPR036390">
    <property type="entry name" value="WH_DNA-bd_sf"/>
</dbReference>
<accession>A0AAW2QLJ1</accession>
<dbReference type="SMART" id="SM00049">
    <property type="entry name" value="DEP"/>
    <property type="match status" value="1"/>
</dbReference>
<dbReference type="InterPro" id="IPR036388">
    <property type="entry name" value="WH-like_DNA-bd_sf"/>
</dbReference>
<dbReference type="PRINTS" id="PR00160">
    <property type="entry name" value="GLUTAREDOXIN"/>
</dbReference>
<feature type="domain" description="DEP" evidence="2">
    <location>
        <begin position="390"/>
        <end position="462"/>
    </location>
</feature>
<feature type="compositionally biased region" description="Basic and acidic residues" evidence="1">
    <location>
        <begin position="211"/>
        <end position="220"/>
    </location>
</feature>
<feature type="compositionally biased region" description="Basic and acidic residues" evidence="1">
    <location>
        <begin position="47"/>
        <end position="96"/>
    </location>
</feature>
<dbReference type="PROSITE" id="PS51354">
    <property type="entry name" value="GLUTAREDOXIN_2"/>
    <property type="match status" value="1"/>
</dbReference>
<dbReference type="CDD" id="cd04371">
    <property type="entry name" value="DEP"/>
    <property type="match status" value="1"/>
</dbReference>
<feature type="compositionally biased region" description="Polar residues" evidence="1">
    <location>
        <begin position="165"/>
        <end position="179"/>
    </location>
</feature>
<dbReference type="Pfam" id="PF00462">
    <property type="entry name" value="Glutaredoxin"/>
    <property type="match status" value="1"/>
</dbReference>
<sequence>MIPSGSLEGGDPSIPHKENKDIAQSTNANDPAVPGLKEATRDIQMGEQKKVNAVEKEILKSPTEIRKGNPSEERKLDTTPAKELEEEKVDVLREEQSESLTAMKSLDIREESEEIKSKRRSDDMEGMSDDADSGVSKKNLEEVSHEEEEEPVFDGTEVPGMEANRSLSSQPLNNESEGQGSAWPEKAVALKNFVRQKSVVAVSTVLRRLSGKSDDGKDVPDEAQEVSENSAERSGWNPLSLIGISHDGGGENKSEQEDSLEVLTQPISMRGRIILYTRLGCQECKEARRYLHGKRLRYIEINIDIYPTRKLELEKIAGSSTVPKVFFNEVLIGGLDELKILEESGKLGDKIEYVVSETPAYEAPLPPLSGEDDPSSTGTIDELALIARKMKGSITIKDRFYKMRRFTNCFLGSEAVDFLSEDQYLEREEAVEFGRKLANELFFQHVEDSIFEDGNHLYRFLDDDPFISRCQNIPRGISEVKPKPITEISSRLRLLLSAILEAYASEDGKHVDYRSIHGSEEFARYLRIVEELQRVKLFDMSREEKLSFFINLYNMMAIHAILIWGHPSGALERRKLFGDFKYVIGGSTYSLSAIYNGILRGNQRPPYNLIKPFGAKDRRLKVALPHTEPLVHFALISGAQSGPALRCYSPGNIDRELTDAARNFLRTGGLHADLTTNIVYVSKILSWYSGDFGKNEVEVMRHAANYLDPADSQAFLELLSKSQFKVIYQPYDWGLNN</sequence>
<evidence type="ECO:0000313" key="3">
    <source>
        <dbReference type="EMBL" id="KAL0368796.1"/>
    </source>
</evidence>
<dbReference type="Pfam" id="PF00610">
    <property type="entry name" value="DEP"/>
    <property type="match status" value="1"/>
</dbReference>
<dbReference type="GO" id="GO:0035556">
    <property type="term" value="P:intracellular signal transduction"/>
    <property type="evidence" value="ECO:0007669"/>
    <property type="project" value="InterPro"/>
</dbReference>
<feature type="region of interest" description="Disordered" evidence="1">
    <location>
        <begin position="1"/>
        <end position="180"/>
    </location>
</feature>